<dbReference type="NCBIfam" id="TIGR01409">
    <property type="entry name" value="TAT_signal_seq"/>
    <property type="match status" value="1"/>
</dbReference>
<organism evidence="1 2">
    <name type="scientific">Phenylobacterium montanum</name>
    <dbReference type="NCBI Taxonomy" id="2823693"/>
    <lineage>
        <taxon>Bacteria</taxon>
        <taxon>Pseudomonadati</taxon>
        <taxon>Pseudomonadota</taxon>
        <taxon>Alphaproteobacteria</taxon>
        <taxon>Caulobacterales</taxon>
        <taxon>Caulobacteraceae</taxon>
        <taxon>Phenylobacterium</taxon>
    </lineage>
</organism>
<name>A0A975G1F5_9CAUL</name>
<dbReference type="AlphaFoldDB" id="A0A975G1F5"/>
<protein>
    <submittedName>
        <fullName evidence="1">FAD-dependent oxidoreductase</fullName>
    </submittedName>
</protein>
<sequence length="644" mass="69531">MTRKRDRELGLGRPIERRDFLQGALIASGAALTGGLSPALARAAAMEAAPQDAVGYYPPTKLGLRGSHPGSFEGAHALRDGDFWDHNKDIIDTDETYDLVVVGGGISGLSTAHFFREAAPKGAKILILENHDDFGGHAKRNEFHLGGRMQLLNGGTWAIESPTPYQGAAADLMKTLGCDPEALIKTCNDNSVYQGLKPAVFFDKETFGADKMVVGLGRSAAPAKLAEVLAQAPLSDAVKADIVRIETGTDDPMPGLTSDEKKDRLSRMSYQDYLVNVLKADPGVVPYYRHQTDGLWGCGIDAISAIDCWGVGMSGFAGLKLAPGAMRRMGYTPAGFVTTGGSPDFHYPDGNASVARMLVRHLIPAALSGSDAQDIVTAKADYSQLDRPGAPVRIRLSSIVVRARNIGDPANSKGVEVAYFRGGKVWRVRGKHCVLASWNMMIPYLCPELPEGQKAALHKLIKTPLVYTSVGLRNWTAFQALGVQHVYSPGCYHSSFSLNPVVNIGGYQCPRSPDEPILVRMERTPAMPGLNEREQHQAGRGELLATPFETFERNIREQLGRALGPGGFDPARDIEAIIVNRWPHGYAPEYNALVDGDTPPDQMPNVLGRARFGRIAIANSDSGMAAYTDVAMNQGYRAVHELLS</sequence>
<dbReference type="KEGG" id="caul:KCG34_02825"/>
<dbReference type="RefSeq" id="WP_211938889.1">
    <property type="nucleotide sequence ID" value="NZ_CP073078.1"/>
</dbReference>
<dbReference type="Gene3D" id="3.50.50.60">
    <property type="entry name" value="FAD/NAD(P)-binding domain"/>
    <property type="match status" value="1"/>
</dbReference>
<dbReference type="EMBL" id="CP073078">
    <property type="protein sequence ID" value="QUD88839.1"/>
    <property type="molecule type" value="Genomic_DNA"/>
</dbReference>
<dbReference type="Pfam" id="PF13450">
    <property type="entry name" value="NAD_binding_8"/>
    <property type="match status" value="1"/>
</dbReference>
<evidence type="ECO:0000313" key="1">
    <source>
        <dbReference type="EMBL" id="QUD88839.1"/>
    </source>
</evidence>
<accession>A0A975G1F5</accession>
<dbReference type="PROSITE" id="PS51318">
    <property type="entry name" value="TAT"/>
    <property type="match status" value="1"/>
</dbReference>
<proteinExistence type="predicted"/>
<dbReference type="InterPro" id="IPR036188">
    <property type="entry name" value="FAD/NAD-bd_sf"/>
</dbReference>
<evidence type="ECO:0000313" key="2">
    <source>
        <dbReference type="Proteomes" id="UP000676409"/>
    </source>
</evidence>
<dbReference type="InterPro" id="IPR019546">
    <property type="entry name" value="TAT_signal_bac_arc"/>
</dbReference>
<reference evidence="1" key="1">
    <citation type="submission" date="2021-04" db="EMBL/GenBank/DDBJ databases">
        <title>The complete genome sequence of Caulobacter sp. S6.</title>
        <authorList>
            <person name="Tang Y."/>
            <person name="Ouyang W."/>
            <person name="Liu Q."/>
            <person name="Huang B."/>
            <person name="Guo Z."/>
            <person name="Lei P."/>
        </authorList>
    </citation>
    <scope>NUCLEOTIDE SEQUENCE</scope>
    <source>
        <strain evidence="1">S6</strain>
    </source>
</reference>
<dbReference type="SUPFAM" id="SSF51905">
    <property type="entry name" value="FAD/NAD(P)-binding domain"/>
    <property type="match status" value="2"/>
</dbReference>
<dbReference type="Proteomes" id="UP000676409">
    <property type="component" value="Chromosome"/>
</dbReference>
<gene>
    <name evidence="1" type="ORF">KCG34_02825</name>
</gene>
<dbReference type="InterPro" id="IPR006311">
    <property type="entry name" value="TAT_signal"/>
</dbReference>
<keyword evidence="2" id="KW-1185">Reference proteome</keyword>